<dbReference type="GO" id="GO:0004725">
    <property type="term" value="F:protein tyrosine phosphatase activity"/>
    <property type="evidence" value="ECO:0007669"/>
    <property type="project" value="UniProtKB-EC"/>
</dbReference>
<evidence type="ECO:0000259" key="5">
    <source>
        <dbReference type="PROSITE" id="PS50054"/>
    </source>
</evidence>
<dbReference type="PROSITE" id="PS50054">
    <property type="entry name" value="TYR_PHOSPHATASE_DUAL"/>
    <property type="match status" value="1"/>
</dbReference>
<dbReference type="InterPro" id="IPR000387">
    <property type="entry name" value="Tyr_Pase_dom"/>
</dbReference>
<accession>A0A815KNU2</accession>
<comment type="similarity">
    <text evidence="1">Belongs to the protein-tyrosine phosphatase family. Non-receptor class dual specificity subfamily.</text>
</comment>
<feature type="domain" description="Tyrosine-protein phosphatase" evidence="5">
    <location>
        <begin position="1"/>
        <end position="142"/>
    </location>
</feature>
<evidence type="ECO:0000256" key="3">
    <source>
        <dbReference type="ARBA" id="ARBA00022801"/>
    </source>
</evidence>
<keyword evidence="4" id="KW-0904">Protein phosphatase</keyword>
<name>A0A815KNU2_9BILA</name>
<dbReference type="InterPro" id="IPR020422">
    <property type="entry name" value="TYR_PHOSPHATASE_DUAL_dom"/>
</dbReference>
<dbReference type="AlphaFoldDB" id="A0A815KNU2"/>
<organism evidence="8 9">
    <name type="scientific">Adineta steineri</name>
    <dbReference type="NCBI Taxonomy" id="433720"/>
    <lineage>
        <taxon>Eukaryota</taxon>
        <taxon>Metazoa</taxon>
        <taxon>Spiralia</taxon>
        <taxon>Gnathifera</taxon>
        <taxon>Rotifera</taxon>
        <taxon>Eurotatoria</taxon>
        <taxon>Bdelloidea</taxon>
        <taxon>Adinetida</taxon>
        <taxon>Adinetidae</taxon>
        <taxon>Adineta</taxon>
    </lineage>
</organism>
<dbReference type="PANTHER" id="PTHR10159">
    <property type="entry name" value="DUAL SPECIFICITY PROTEIN PHOSPHATASE"/>
    <property type="match status" value="1"/>
</dbReference>
<reference evidence="8" key="1">
    <citation type="submission" date="2021-02" db="EMBL/GenBank/DDBJ databases">
        <authorList>
            <person name="Nowell W R."/>
        </authorList>
    </citation>
    <scope>NUCLEOTIDE SEQUENCE</scope>
</reference>
<evidence type="ECO:0000313" key="8">
    <source>
        <dbReference type="EMBL" id="CAF1393529.1"/>
    </source>
</evidence>
<dbReference type="EC" id="3.1.3.48" evidence="2"/>
<feature type="domain" description="Tyrosine specific protein phosphatases" evidence="6">
    <location>
        <begin position="61"/>
        <end position="131"/>
    </location>
</feature>
<evidence type="ECO:0000313" key="9">
    <source>
        <dbReference type="Proteomes" id="UP000663832"/>
    </source>
</evidence>
<dbReference type="InterPro" id="IPR000340">
    <property type="entry name" value="Dual-sp_phosphatase_cat-dom"/>
</dbReference>
<dbReference type="Proteomes" id="UP000663877">
    <property type="component" value="Unassembled WGS sequence"/>
</dbReference>
<sequence>MSSIIDDFLYLGSINDACTPEILNELKITHLVNLSITRIILDQSYELLHLPLHDTLDENITIYFQQINQFIYNCRQQKGGRCLVFCKHGRSRSVAIVIAYLIEHHGHSLSSAYLLISKIRPTISPNRNYLKQLDKYSSQSEQTHCPSFYS</sequence>
<dbReference type="Gene3D" id="3.90.190.10">
    <property type="entry name" value="Protein tyrosine phosphatase superfamily"/>
    <property type="match status" value="1"/>
</dbReference>
<dbReference type="SUPFAM" id="SSF52799">
    <property type="entry name" value="(Phosphotyrosine protein) phosphatases II"/>
    <property type="match status" value="1"/>
</dbReference>
<dbReference type="PANTHER" id="PTHR10159:SF519">
    <property type="entry name" value="DUAL SPECIFICITY PROTEIN PHOSPHATASE MPK3"/>
    <property type="match status" value="1"/>
</dbReference>
<protein>
    <recommendedName>
        <fullName evidence="2">protein-tyrosine-phosphatase</fullName>
        <ecNumber evidence="2">3.1.3.48</ecNumber>
    </recommendedName>
</protein>
<dbReference type="GO" id="GO:0005737">
    <property type="term" value="C:cytoplasm"/>
    <property type="evidence" value="ECO:0007669"/>
    <property type="project" value="TreeGrafter"/>
</dbReference>
<dbReference type="InterPro" id="IPR029021">
    <property type="entry name" value="Prot-tyrosine_phosphatase-like"/>
</dbReference>
<evidence type="ECO:0000259" key="6">
    <source>
        <dbReference type="PROSITE" id="PS50056"/>
    </source>
</evidence>
<dbReference type="SMART" id="SM00195">
    <property type="entry name" value="DSPc"/>
    <property type="match status" value="1"/>
</dbReference>
<comment type="caution">
    <text evidence="8">The sequence shown here is derived from an EMBL/GenBank/DDBJ whole genome shotgun (WGS) entry which is preliminary data.</text>
</comment>
<proteinExistence type="inferred from homology"/>
<dbReference type="CDD" id="cd14498">
    <property type="entry name" value="DSP"/>
    <property type="match status" value="1"/>
</dbReference>
<evidence type="ECO:0000256" key="2">
    <source>
        <dbReference type="ARBA" id="ARBA00013064"/>
    </source>
</evidence>
<gene>
    <name evidence="7" type="ORF">BJG266_LOCUS25120</name>
    <name evidence="8" type="ORF">QVE165_LOCUS36349</name>
</gene>
<keyword evidence="9" id="KW-1185">Reference proteome</keyword>
<dbReference type="EMBL" id="CAJNOI010000188">
    <property type="protein sequence ID" value="CAF1169590.1"/>
    <property type="molecule type" value="Genomic_DNA"/>
</dbReference>
<dbReference type="Pfam" id="PF00782">
    <property type="entry name" value="DSPc"/>
    <property type="match status" value="1"/>
</dbReference>
<evidence type="ECO:0000256" key="4">
    <source>
        <dbReference type="ARBA" id="ARBA00022912"/>
    </source>
</evidence>
<dbReference type="GO" id="GO:0043409">
    <property type="term" value="P:negative regulation of MAPK cascade"/>
    <property type="evidence" value="ECO:0007669"/>
    <property type="project" value="TreeGrafter"/>
</dbReference>
<dbReference type="PROSITE" id="PS50056">
    <property type="entry name" value="TYR_PHOSPHATASE_2"/>
    <property type="match status" value="1"/>
</dbReference>
<dbReference type="OrthoDB" id="285418at2759"/>
<evidence type="ECO:0000256" key="1">
    <source>
        <dbReference type="ARBA" id="ARBA00008601"/>
    </source>
</evidence>
<keyword evidence="3" id="KW-0378">Hydrolase</keyword>
<evidence type="ECO:0000313" key="7">
    <source>
        <dbReference type="EMBL" id="CAF1169590.1"/>
    </source>
</evidence>
<dbReference type="EMBL" id="CAJNOM010000364">
    <property type="protein sequence ID" value="CAF1393529.1"/>
    <property type="molecule type" value="Genomic_DNA"/>
</dbReference>
<dbReference type="Proteomes" id="UP000663832">
    <property type="component" value="Unassembled WGS sequence"/>
</dbReference>